<evidence type="ECO:0000313" key="5">
    <source>
        <dbReference type="Proteomes" id="UP001497457"/>
    </source>
</evidence>
<evidence type="ECO:0000313" key="4">
    <source>
        <dbReference type="EMBL" id="CAL4983993.1"/>
    </source>
</evidence>
<dbReference type="CDD" id="cd00107">
    <property type="entry name" value="Knot1"/>
    <property type="match status" value="1"/>
</dbReference>
<feature type="signal peptide" evidence="1">
    <location>
        <begin position="1"/>
        <end position="30"/>
    </location>
</feature>
<dbReference type="EMBL" id="OZ075132">
    <property type="protein sequence ID" value="CAL4983993.1"/>
    <property type="molecule type" value="Genomic_DNA"/>
</dbReference>
<dbReference type="InterPro" id="IPR036574">
    <property type="entry name" value="Scorpion_toxin-like_sf"/>
</dbReference>
<reference evidence="3 5" key="2">
    <citation type="submission" date="2024-10" db="EMBL/GenBank/DDBJ databases">
        <authorList>
            <person name="Ryan C."/>
        </authorList>
    </citation>
    <scope>NUCLEOTIDE SEQUENCE [LARGE SCALE GENOMIC DNA]</scope>
</reference>
<dbReference type="InterPro" id="IPR003614">
    <property type="entry name" value="Knottins"/>
</dbReference>
<dbReference type="AlphaFoldDB" id="A0ABC9AKU5"/>
<name>A0ABC9AKU5_9POAL</name>
<dbReference type="EMBL" id="OZ075131">
    <property type="protein sequence ID" value="CAL4980627.1"/>
    <property type="molecule type" value="Genomic_DNA"/>
</dbReference>
<evidence type="ECO:0000259" key="2">
    <source>
        <dbReference type="Pfam" id="PF00304"/>
    </source>
</evidence>
<gene>
    <name evidence="3" type="ORF">URODEC1_LOCUS55754</name>
    <name evidence="4" type="ORF">URODEC1_LOCUS57302</name>
</gene>
<accession>A0ABC9AKU5</accession>
<evidence type="ECO:0000313" key="3">
    <source>
        <dbReference type="EMBL" id="CAL4980627.1"/>
    </source>
</evidence>
<protein>
    <recommendedName>
        <fullName evidence="2">Knottins-like domain-containing protein</fullName>
    </recommendedName>
</protein>
<sequence>MAASWKNLSPAIATLLLLVVMAAEPWSVDAARISSPLSGGFHVCNPHLSGNFHGWCLSYSQCVTTCKGENSENIGGYCDDLPPRCYCYPVCPH</sequence>
<dbReference type="Gene3D" id="3.30.30.10">
    <property type="entry name" value="Knottin, scorpion toxin-like"/>
    <property type="match status" value="1"/>
</dbReference>
<dbReference type="Proteomes" id="UP001497457">
    <property type="component" value="Chromosome 21rd"/>
</dbReference>
<evidence type="ECO:0000256" key="1">
    <source>
        <dbReference type="SAM" id="SignalP"/>
    </source>
</evidence>
<organism evidence="3 5">
    <name type="scientific">Urochloa decumbens</name>
    <dbReference type="NCBI Taxonomy" id="240449"/>
    <lineage>
        <taxon>Eukaryota</taxon>
        <taxon>Viridiplantae</taxon>
        <taxon>Streptophyta</taxon>
        <taxon>Embryophyta</taxon>
        <taxon>Tracheophyta</taxon>
        <taxon>Spermatophyta</taxon>
        <taxon>Magnoliopsida</taxon>
        <taxon>Liliopsida</taxon>
        <taxon>Poales</taxon>
        <taxon>Poaceae</taxon>
        <taxon>PACMAD clade</taxon>
        <taxon>Panicoideae</taxon>
        <taxon>Panicodae</taxon>
        <taxon>Paniceae</taxon>
        <taxon>Melinidinae</taxon>
        <taxon>Urochloa</taxon>
    </lineage>
</organism>
<feature type="chain" id="PRO_5044721514" description="Knottins-like domain-containing protein" evidence="1">
    <location>
        <begin position="31"/>
        <end position="93"/>
    </location>
</feature>
<dbReference type="Proteomes" id="UP001497457">
    <property type="component" value="Chromosome 22rd"/>
</dbReference>
<feature type="domain" description="Knottins-like" evidence="2">
    <location>
        <begin position="48"/>
        <end position="91"/>
    </location>
</feature>
<proteinExistence type="predicted"/>
<keyword evidence="5" id="KW-1185">Reference proteome</keyword>
<reference evidence="5" key="1">
    <citation type="submission" date="2024-06" db="EMBL/GenBank/DDBJ databases">
        <authorList>
            <person name="Ryan C."/>
        </authorList>
    </citation>
    <scope>NUCLEOTIDE SEQUENCE [LARGE SCALE GENOMIC DNA]</scope>
</reference>
<keyword evidence="1" id="KW-0732">Signal</keyword>
<dbReference type="SUPFAM" id="SSF57095">
    <property type="entry name" value="Scorpion toxin-like"/>
    <property type="match status" value="1"/>
</dbReference>
<dbReference type="Pfam" id="PF00304">
    <property type="entry name" value="Gamma-thionin"/>
    <property type="match status" value="1"/>
</dbReference>